<reference evidence="4 5" key="1">
    <citation type="submission" date="2024-06" db="EMBL/GenBank/DDBJ databases">
        <title>Chitinophaga defluvii sp. nov., isolated from municipal sewage.</title>
        <authorList>
            <person name="Zhang L."/>
        </authorList>
    </citation>
    <scope>NUCLEOTIDE SEQUENCE [LARGE SCALE GENOMIC DNA]</scope>
    <source>
        <strain evidence="4 5">H8</strain>
    </source>
</reference>
<gene>
    <name evidence="4" type="ORF">ABR189_08035</name>
</gene>
<protein>
    <submittedName>
        <fullName evidence="4">LytTR family DNA-binding domain-containing protein</fullName>
    </submittedName>
</protein>
<evidence type="ECO:0000313" key="4">
    <source>
        <dbReference type="EMBL" id="MET6997316.1"/>
    </source>
</evidence>
<proteinExistence type="predicted"/>
<keyword evidence="4" id="KW-0238">DNA-binding</keyword>
<evidence type="ECO:0000259" key="3">
    <source>
        <dbReference type="PROSITE" id="PS50930"/>
    </source>
</evidence>
<dbReference type="SMART" id="SM00448">
    <property type="entry name" value="REC"/>
    <property type="match status" value="1"/>
</dbReference>
<evidence type="ECO:0000259" key="2">
    <source>
        <dbReference type="PROSITE" id="PS50110"/>
    </source>
</evidence>
<dbReference type="GO" id="GO:0003677">
    <property type="term" value="F:DNA binding"/>
    <property type="evidence" value="ECO:0007669"/>
    <property type="project" value="UniProtKB-KW"/>
</dbReference>
<evidence type="ECO:0000256" key="1">
    <source>
        <dbReference type="PROSITE-ProRule" id="PRU00169"/>
    </source>
</evidence>
<keyword evidence="5" id="KW-1185">Reference proteome</keyword>
<comment type="caution">
    <text evidence="4">The sequence shown here is derived from an EMBL/GenBank/DDBJ whole genome shotgun (WGS) entry which is preliminary data.</text>
</comment>
<evidence type="ECO:0000313" key="5">
    <source>
        <dbReference type="Proteomes" id="UP001549749"/>
    </source>
</evidence>
<accession>A0ABV2T2Q4</accession>
<feature type="domain" description="Response regulatory" evidence="2">
    <location>
        <begin position="3"/>
        <end position="115"/>
    </location>
</feature>
<dbReference type="PROSITE" id="PS50930">
    <property type="entry name" value="HTH_LYTTR"/>
    <property type="match status" value="1"/>
</dbReference>
<sequence length="252" mass="28891">MIKTVLIDDEPAIRRDLKQLLDNHPDFIVVADCGSIKDALPVLKATQPQLVLLDIHLEDGDGFEILQHFHPIPFSVIFITAYNDYAIKAIKYGAMDYLLKPVYEEDLDQALHKVRAANNNGGTLPEQVDVTQSWLNKPANTDKTVATDRIVLRTQEYLQVVPLQEIIYCQSDAGYTYFFLTDKRKIVVSKSIKEYEEILPTNLFIRSHQSYLVNYLFVDRFIKDGLLVLRTGQEIPVSSRRKDYVVQFLTGK</sequence>
<dbReference type="InterPro" id="IPR001789">
    <property type="entry name" value="Sig_transdc_resp-reg_receiver"/>
</dbReference>
<dbReference type="RefSeq" id="WP_354659954.1">
    <property type="nucleotide sequence ID" value="NZ_JBEXAC010000001.1"/>
</dbReference>
<feature type="domain" description="HTH LytTR-type" evidence="3">
    <location>
        <begin position="150"/>
        <end position="241"/>
    </location>
</feature>
<organism evidence="4 5">
    <name type="scientific">Chitinophaga defluvii</name>
    <dbReference type="NCBI Taxonomy" id="3163343"/>
    <lineage>
        <taxon>Bacteria</taxon>
        <taxon>Pseudomonadati</taxon>
        <taxon>Bacteroidota</taxon>
        <taxon>Chitinophagia</taxon>
        <taxon>Chitinophagales</taxon>
        <taxon>Chitinophagaceae</taxon>
        <taxon>Chitinophaga</taxon>
    </lineage>
</organism>
<dbReference type="PANTHER" id="PTHR45526">
    <property type="entry name" value="TRANSCRIPTIONAL REGULATORY PROTEIN DPIA"/>
    <property type="match status" value="1"/>
</dbReference>
<dbReference type="PANTHER" id="PTHR45526:SF1">
    <property type="entry name" value="TRANSCRIPTIONAL REGULATORY PROTEIN DCUR-RELATED"/>
    <property type="match status" value="1"/>
</dbReference>
<dbReference type="InterPro" id="IPR011006">
    <property type="entry name" value="CheY-like_superfamily"/>
</dbReference>
<dbReference type="Pfam" id="PF00072">
    <property type="entry name" value="Response_reg"/>
    <property type="match status" value="1"/>
</dbReference>
<dbReference type="Gene3D" id="2.40.50.1020">
    <property type="entry name" value="LytTr DNA-binding domain"/>
    <property type="match status" value="1"/>
</dbReference>
<dbReference type="InterPro" id="IPR007492">
    <property type="entry name" value="LytTR_DNA-bd_dom"/>
</dbReference>
<dbReference type="InterPro" id="IPR051271">
    <property type="entry name" value="2C-system_Tx_regulators"/>
</dbReference>
<dbReference type="Proteomes" id="UP001549749">
    <property type="component" value="Unassembled WGS sequence"/>
</dbReference>
<dbReference type="EMBL" id="JBEXAC010000001">
    <property type="protein sequence ID" value="MET6997316.1"/>
    <property type="molecule type" value="Genomic_DNA"/>
</dbReference>
<feature type="modified residue" description="4-aspartylphosphate" evidence="1">
    <location>
        <position position="54"/>
    </location>
</feature>
<dbReference type="Pfam" id="PF04397">
    <property type="entry name" value="LytTR"/>
    <property type="match status" value="1"/>
</dbReference>
<name>A0ABV2T2Q4_9BACT</name>
<dbReference type="PROSITE" id="PS50110">
    <property type="entry name" value="RESPONSE_REGULATORY"/>
    <property type="match status" value="1"/>
</dbReference>
<keyword evidence="1" id="KW-0597">Phosphoprotein</keyword>
<dbReference type="SUPFAM" id="SSF52172">
    <property type="entry name" value="CheY-like"/>
    <property type="match status" value="1"/>
</dbReference>
<dbReference type="Gene3D" id="3.40.50.2300">
    <property type="match status" value="1"/>
</dbReference>
<dbReference type="SMART" id="SM00850">
    <property type="entry name" value="LytTR"/>
    <property type="match status" value="1"/>
</dbReference>